<dbReference type="RefSeq" id="WP_012799391.1">
    <property type="nucleotide sequence ID" value="NC_013165.1"/>
</dbReference>
<dbReference type="HOGENOM" id="CLU_081801_0_0_11"/>
<proteinExistence type="predicted"/>
<dbReference type="KEGG" id="shi:Shel_22810"/>
<organism evidence="1 2">
    <name type="scientific">Slackia heliotrinireducens (strain ATCC 29202 / DSM 20476 / NCTC 11029 / RHS 1)</name>
    <name type="common">Peptococcus heliotrinreducens</name>
    <dbReference type="NCBI Taxonomy" id="471855"/>
    <lineage>
        <taxon>Bacteria</taxon>
        <taxon>Bacillati</taxon>
        <taxon>Actinomycetota</taxon>
        <taxon>Coriobacteriia</taxon>
        <taxon>Eggerthellales</taxon>
        <taxon>Eggerthellaceae</taxon>
        <taxon>Slackia</taxon>
    </lineage>
</organism>
<dbReference type="AlphaFoldDB" id="C7N169"/>
<protein>
    <submittedName>
        <fullName evidence="1">Uncharacterized protein</fullName>
    </submittedName>
</protein>
<dbReference type="SMR" id="C7N169"/>
<name>C7N169_SLAHD</name>
<dbReference type="Proteomes" id="UP000002026">
    <property type="component" value="Chromosome"/>
</dbReference>
<evidence type="ECO:0000313" key="1">
    <source>
        <dbReference type="EMBL" id="ACV23291.1"/>
    </source>
</evidence>
<accession>C7N169</accession>
<dbReference type="eggNOG" id="ENOG5031TF5">
    <property type="taxonomic scope" value="Bacteria"/>
</dbReference>
<gene>
    <name evidence="1" type="ordered locus">Shel_22810</name>
</gene>
<dbReference type="STRING" id="471855.Shel_22810"/>
<reference evidence="1 2" key="1">
    <citation type="journal article" date="2009" name="Stand. Genomic Sci.">
        <title>Complete genome sequence of Slackia heliotrinireducens type strain (RHS 1).</title>
        <authorList>
            <person name="Pukall R."/>
            <person name="Lapidus A."/>
            <person name="Nolan M."/>
            <person name="Copeland A."/>
            <person name="Glavina Del Rio T."/>
            <person name="Lucas S."/>
            <person name="Chen F."/>
            <person name="Tice H."/>
            <person name="Cheng J.F."/>
            <person name="Chertkov O."/>
            <person name="Bruce D."/>
            <person name="Goodwin L."/>
            <person name="Kuske C."/>
            <person name="Brettin T."/>
            <person name="Detter J.C."/>
            <person name="Han C."/>
            <person name="Pitluck S."/>
            <person name="Pati A."/>
            <person name="Mavrommatis K."/>
            <person name="Ivanova N."/>
            <person name="Ovchinnikova G."/>
            <person name="Chen A."/>
            <person name="Palaniappan K."/>
            <person name="Schneider S."/>
            <person name="Rohde M."/>
            <person name="Chain P."/>
            <person name="D'haeseleer P."/>
            <person name="Goker M."/>
            <person name="Bristow J."/>
            <person name="Eisen J.A."/>
            <person name="Markowitz V."/>
            <person name="Kyrpides N.C."/>
            <person name="Klenk H.P."/>
            <person name="Hugenholtz P."/>
        </authorList>
    </citation>
    <scope>NUCLEOTIDE SEQUENCE [LARGE SCALE GENOMIC DNA]</scope>
    <source>
        <strain evidence="2">ATCC 29202 / DSM 20476 / NCTC 11029 / RHS 1</strain>
    </source>
</reference>
<dbReference type="EMBL" id="CP001684">
    <property type="protein sequence ID" value="ACV23291.1"/>
    <property type="molecule type" value="Genomic_DNA"/>
</dbReference>
<evidence type="ECO:0000313" key="2">
    <source>
        <dbReference type="Proteomes" id="UP000002026"/>
    </source>
</evidence>
<sequence length="282" mass="31724">MTQDDFFDLTPVEDFDSYDPLADTEDEEFDLEAPAESGMFLVEPGEFPTVDELASQAEALQQAPAAQRIATLFDHMERSRKILLGILEMCDGQVQPNELVISRIEKLKANNKSVYTPDNMCMMLVRAGALRRVTQDGTDYEDIEDTLEPKRVVIDGVEYLEPVQAPQICWLTTPEGSQVVAADQPRARLRELLENEPQYRHVFRTVLEMCAPDGGTTQKALSAALDNDPALMHPRMYAMRFAERLAQNDALEWRDNAWRITDIGSEGLDIIAELDAAEQADD</sequence>
<keyword evidence="2" id="KW-1185">Reference proteome</keyword>